<protein>
    <recommendedName>
        <fullName evidence="2">BSD domain-containing protein</fullName>
    </recommendedName>
</protein>
<dbReference type="Proteomes" id="UP000703269">
    <property type="component" value="Unassembled WGS sequence"/>
</dbReference>
<dbReference type="InterPro" id="IPR035925">
    <property type="entry name" value="BSD_dom_sf"/>
</dbReference>
<dbReference type="EMBL" id="BPQB01000040">
    <property type="protein sequence ID" value="GJE94455.1"/>
    <property type="molecule type" value="Genomic_DNA"/>
</dbReference>
<accession>A0A9P3GIX6</accession>
<dbReference type="PROSITE" id="PS50858">
    <property type="entry name" value="BSD"/>
    <property type="match status" value="1"/>
</dbReference>
<evidence type="ECO:0000313" key="3">
    <source>
        <dbReference type="EMBL" id="GJE94455.1"/>
    </source>
</evidence>
<feature type="compositionally biased region" description="Low complexity" evidence="1">
    <location>
        <begin position="418"/>
        <end position="431"/>
    </location>
</feature>
<evidence type="ECO:0000259" key="2">
    <source>
        <dbReference type="PROSITE" id="PS50858"/>
    </source>
</evidence>
<gene>
    <name evidence="3" type="ORF">PsYK624_106250</name>
</gene>
<organism evidence="3 4">
    <name type="scientific">Phanerochaete sordida</name>
    <dbReference type="NCBI Taxonomy" id="48140"/>
    <lineage>
        <taxon>Eukaryota</taxon>
        <taxon>Fungi</taxon>
        <taxon>Dikarya</taxon>
        <taxon>Basidiomycota</taxon>
        <taxon>Agaricomycotina</taxon>
        <taxon>Agaricomycetes</taxon>
        <taxon>Polyporales</taxon>
        <taxon>Phanerochaetaceae</taxon>
        <taxon>Phanerochaete</taxon>
    </lineage>
</organism>
<dbReference type="GO" id="GO:0005737">
    <property type="term" value="C:cytoplasm"/>
    <property type="evidence" value="ECO:0007669"/>
    <property type="project" value="TreeGrafter"/>
</dbReference>
<keyword evidence="4" id="KW-1185">Reference proteome</keyword>
<dbReference type="Gene3D" id="1.10.3970.10">
    <property type="entry name" value="BSD domain"/>
    <property type="match status" value="1"/>
</dbReference>
<feature type="region of interest" description="Disordered" evidence="1">
    <location>
        <begin position="55"/>
        <end position="134"/>
    </location>
</feature>
<feature type="region of interest" description="Disordered" evidence="1">
    <location>
        <begin position="1"/>
        <end position="33"/>
    </location>
</feature>
<dbReference type="SUPFAM" id="SSF140383">
    <property type="entry name" value="BSD domain-like"/>
    <property type="match status" value="1"/>
</dbReference>
<dbReference type="PANTHER" id="PTHR16019">
    <property type="entry name" value="SYNAPSE-ASSOCIATED PROTEIN"/>
    <property type="match status" value="1"/>
</dbReference>
<dbReference type="InterPro" id="IPR005607">
    <property type="entry name" value="BSD_dom"/>
</dbReference>
<dbReference type="AlphaFoldDB" id="A0A9P3GIX6"/>
<dbReference type="PANTHER" id="PTHR16019:SF5">
    <property type="entry name" value="BSD DOMAIN-CONTAINING PROTEIN 1"/>
    <property type="match status" value="1"/>
</dbReference>
<sequence>MNFLDTYDIVEPAAETREAAPSGPEPTLNEEVSQVVGQLGRLWGGFRKQSQSVFESARKEVGQVVSQAQKELTKLSTEPKEEEEGDASPSSKPAEAAAEESPEAGSSSEGAAPAEAEPSDVPAPSSPRHGRGASMSLSASSIFSKIQSAIPADLAASVQAAIPERVRAGDLGALRATLTAELARVQGVTRAQAEAYAHRSEELLRDASEFLREAVKVVPPEEGAAVPGVMWDGSDIWMLPDVAAPAPPARGKGKASQSAEGLRAVATRAEALLKQIKHDPAVLSVNPEADERAKQMWDEWLRTEVDSAEEGLESEKWKKEKEAALADAIDGEALKKTLDTLVPSVLSEETFWKRYFFRVHQVSQEEQRRKALMQGTPENEEEFDWESDDEDATPEKPSTAESATPAEAKPEDKPAPAPKASLASTPATTSPRRSESDEDGSYDVVSEQVSNNGEVKDEEPAKVAAKRKVKKDDGDDDDEDSDWE</sequence>
<feature type="region of interest" description="Disordered" evidence="1">
    <location>
        <begin position="368"/>
        <end position="484"/>
    </location>
</feature>
<feature type="domain" description="BSD" evidence="2">
    <location>
        <begin position="332"/>
        <end position="363"/>
    </location>
</feature>
<evidence type="ECO:0000256" key="1">
    <source>
        <dbReference type="SAM" id="MobiDB-lite"/>
    </source>
</evidence>
<feature type="compositionally biased region" description="Acidic residues" evidence="1">
    <location>
        <begin position="474"/>
        <end position="484"/>
    </location>
</feature>
<comment type="caution">
    <text evidence="3">The sequence shown here is derived from an EMBL/GenBank/DDBJ whole genome shotgun (WGS) entry which is preliminary data.</text>
</comment>
<dbReference type="Pfam" id="PF03909">
    <property type="entry name" value="BSD"/>
    <property type="match status" value="1"/>
</dbReference>
<evidence type="ECO:0000313" key="4">
    <source>
        <dbReference type="Proteomes" id="UP000703269"/>
    </source>
</evidence>
<reference evidence="3 4" key="1">
    <citation type="submission" date="2021-08" db="EMBL/GenBank/DDBJ databases">
        <title>Draft Genome Sequence of Phanerochaete sordida strain YK-624.</title>
        <authorList>
            <person name="Mori T."/>
            <person name="Dohra H."/>
            <person name="Suzuki T."/>
            <person name="Kawagishi H."/>
            <person name="Hirai H."/>
        </authorList>
    </citation>
    <scope>NUCLEOTIDE SEQUENCE [LARGE SCALE GENOMIC DNA]</scope>
    <source>
        <strain evidence="3 4">YK-624</strain>
    </source>
</reference>
<name>A0A9P3GIX6_9APHY</name>
<proteinExistence type="predicted"/>
<feature type="compositionally biased region" description="Acidic residues" evidence="1">
    <location>
        <begin position="378"/>
        <end position="392"/>
    </location>
</feature>
<dbReference type="SMART" id="SM00751">
    <property type="entry name" value="BSD"/>
    <property type="match status" value="1"/>
</dbReference>
<dbReference type="OrthoDB" id="73788at2759"/>
<feature type="compositionally biased region" description="Low complexity" evidence="1">
    <location>
        <begin position="87"/>
        <end position="96"/>
    </location>
</feature>
<dbReference type="InterPro" id="IPR051494">
    <property type="entry name" value="BSD_domain-containing"/>
</dbReference>
<feature type="compositionally biased region" description="Low complexity" evidence="1">
    <location>
        <begin position="103"/>
        <end position="116"/>
    </location>
</feature>